<evidence type="ECO:0000256" key="2">
    <source>
        <dbReference type="ARBA" id="ARBA00045876"/>
    </source>
</evidence>
<dbReference type="InterPro" id="IPR021133">
    <property type="entry name" value="HEAT_type_2"/>
</dbReference>
<dbReference type="SUPFAM" id="SSF52540">
    <property type="entry name" value="P-loop containing nucleoside triphosphate hydrolases"/>
    <property type="match status" value="1"/>
</dbReference>
<comment type="function">
    <text evidence="2">Catalyzes the hydroxylation of the N(6)-(4-aminobutyl)-L-lysine intermediate produced by deoxyhypusine synthase/DHPS on a critical lysine of the eukaryotic translation initiation factor 5A/eIF-5A. This is the second step of the post-translational modification of that lysine into an unusual amino acid residue named hypusine. Hypusination is unique to mature eIF-5A factor and is essential for its function.</text>
</comment>
<protein>
    <recommendedName>
        <fullName evidence="4">NACHT domain-containing protein</fullName>
    </recommendedName>
</protein>
<dbReference type="InterPro" id="IPR027417">
    <property type="entry name" value="P-loop_NTPase"/>
</dbReference>
<evidence type="ECO:0000313" key="6">
    <source>
        <dbReference type="Proteomes" id="UP000598174"/>
    </source>
</evidence>
<dbReference type="SMART" id="SM00567">
    <property type="entry name" value="EZ_HEAT"/>
    <property type="match status" value="24"/>
</dbReference>
<keyword evidence="6" id="KW-1185">Reference proteome</keyword>
<dbReference type="Pfam" id="PF02985">
    <property type="entry name" value="HEAT"/>
    <property type="match status" value="1"/>
</dbReference>
<evidence type="ECO:0000259" key="4">
    <source>
        <dbReference type="PROSITE" id="PS50837"/>
    </source>
</evidence>
<dbReference type="PROSITE" id="PS50077">
    <property type="entry name" value="HEAT_REPEAT"/>
    <property type="match status" value="3"/>
</dbReference>
<dbReference type="InterPro" id="IPR016024">
    <property type="entry name" value="ARM-type_fold"/>
</dbReference>
<evidence type="ECO:0000313" key="5">
    <source>
        <dbReference type="EMBL" id="GIE14368.1"/>
    </source>
</evidence>
<organism evidence="5 6">
    <name type="scientific">Paractinoplanes ferrugineus</name>
    <dbReference type="NCBI Taxonomy" id="113564"/>
    <lineage>
        <taxon>Bacteria</taxon>
        <taxon>Bacillati</taxon>
        <taxon>Actinomycetota</taxon>
        <taxon>Actinomycetes</taxon>
        <taxon>Micromonosporales</taxon>
        <taxon>Micromonosporaceae</taxon>
        <taxon>Paractinoplanes</taxon>
    </lineage>
</organism>
<dbReference type="Gene3D" id="1.25.10.10">
    <property type="entry name" value="Leucine-rich Repeat Variant"/>
    <property type="match status" value="6"/>
</dbReference>
<dbReference type="InterPro" id="IPR007111">
    <property type="entry name" value="NACHT_NTPase"/>
</dbReference>
<keyword evidence="1" id="KW-0677">Repeat</keyword>
<dbReference type="Pfam" id="PF05729">
    <property type="entry name" value="NACHT"/>
    <property type="match status" value="1"/>
</dbReference>
<dbReference type="Gene3D" id="3.40.50.300">
    <property type="entry name" value="P-loop containing nucleotide triphosphate hydrolases"/>
    <property type="match status" value="1"/>
</dbReference>
<name>A0A919J7C7_9ACTN</name>
<dbReference type="GO" id="GO:0016491">
    <property type="term" value="F:oxidoreductase activity"/>
    <property type="evidence" value="ECO:0007669"/>
    <property type="project" value="TreeGrafter"/>
</dbReference>
<evidence type="ECO:0000256" key="3">
    <source>
        <dbReference type="SAM" id="MobiDB-lite"/>
    </source>
</evidence>
<dbReference type="Pfam" id="PF13646">
    <property type="entry name" value="HEAT_2"/>
    <property type="match status" value="4"/>
</dbReference>
<accession>A0A919J7C7</accession>
<feature type="region of interest" description="Disordered" evidence="3">
    <location>
        <begin position="206"/>
        <end position="232"/>
    </location>
</feature>
<dbReference type="Pfam" id="PF03130">
    <property type="entry name" value="HEAT_PBS"/>
    <property type="match status" value="1"/>
</dbReference>
<dbReference type="PANTHER" id="PTHR12697">
    <property type="entry name" value="PBS LYASE HEAT-LIKE PROTEIN"/>
    <property type="match status" value="1"/>
</dbReference>
<dbReference type="InterPro" id="IPR011989">
    <property type="entry name" value="ARM-like"/>
</dbReference>
<dbReference type="PANTHER" id="PTHR12697:SF38">
    <property type="entry name" value="PBS LYASE HEAT DOMAIN PROTEIN REPEAT-CONTAINING PROTEIN"/>
    <property type="match status" value="1"/>
</dbReference>
<dbReference type="Proteomes" id="UP000598174">
    <property type="component" value="Unassembled WGS sequence"/>
</dbReference>
<comment type="caution">
    <text evidence="5">The sequence shown here is derived from an EMBL/GenBank/DDBJ whole genome shotgun (WGS) entry which is preliminary data.</text>
</comment>
<reference evidence="5" key="1">
    <citation type="submission" date="2021-01" db="EMBL/GenBank/DDBJ databases">
        <title>Whole genome shotgun sequence of Actinoplanes ferrugineus NBRC 15555.</title>
        <authorList>
            <person name="Komaki H."/>
            <person name="Tamura T."/>
        </authorList>
    </citation>
    <scope>NUCLEOTIDE SEQUENCE</scope>
    <source>
        <strain evidence="5">NBRC 15555</strain>
    </source>
</reference>
<feature type="domain" description="NACHT" evidence="4">
    <location>
        <begin position="233"/>
        <end position="373"/>
    </location>
</feature>
<proteinExistence type="predicted"/>
<dbReference type="SUPFAM" id="SSF48371">
    <property type="entry name" value="ARM repeat"/>
    <property type="match status" value="4"/>
</dbReference>
<gene>
    <name evidence="5" type="ORF">Afe05nite_62080</name>
</gene>
<dbReference type="InterPro" id="IPR000357">
    <property type="entry name" value="HEAT"/>
</dbReference>
<dbReference type="EMBL" id="BOMM01000054">
    <property type="protein sequence ID" value="GIE14368.1"/>
    <property type="molecule type" value="Genomic_DNA"/>
</dbReference>
<sequence>MTRPVLIAHAPGDEGWAERLAVPIVAAGYRVVHGGTILVGENVITEANRVLAAGAPVVLCGTIQAMGTGWAYGMINAARALNPEVRVYGVAVERGAYLVPLTLDGAVAEFWRDPQAALAAVVTALRSHYPPPAAPVAALASGRSAAAERRFRDLLLDSCDIIDLDNLPADRRLATQELMLRNLFLPLAVRVESGADPERVLEAIEHRRVTGGRPAPGDAEQREPPGSRLASNRRLVVLGDPGSGKTTLLRWMATAYLLRLRGDPYWPELPGVGTLPDADWLPVLVRCRDLGPEQVDGTLDDVLRHVLRRAELTPAEIEAMHAELAERLDAGTVLLLVDGLDEIGDPRARARFADLLERVSRARPPVPIVVTSRIVGYREMGRRVGRGFEHVTIADLDAPAKDDFLRRWCEVTEPAERWRAAADELINDIHRTDRIERLTGNPLLLTTLALVKRSIGRLPDHRADLYAQAVQVLLTWRPEVDEPIFPRETEPQLQYLAYAMSDRGVQQLTEDEVLELLDRMRAEYPQLRAIHQHDPAEFLRLLEQRTGILVQTGHVRSAGRLVPLFEFRHLTFQEYLTAQALVQAHFPGRAAEDLAARIGRLTPRVNTGDDAADSWQEAIRLCVTMCHGDDVDRVLEAVLERHPTLAARCLLDEPDAGATVVADILGTLAAALPEDGASAAAAYRLASTAWAGDLIGHLLHELRSRGPRAVSTLGRFIGDVLVQRHADRREEPTAESFLADLAADDDRAVTAALAFEAAELPTEGPGSAPVRALLDLLERPDPLAAAVAAWTLLRIQQSADDGWWRDADVDRMIAAAPAGDTTTRLSLIEVVGPRRWPAAVAALAGAAADPDPVDQVKALLLLGRSGQEAAAGLLARALRSDVPSVRVAGAAGLGELRSSSAATELLTRLSDRDAEVRAAAAEALGELGESSATELLIAAMTDPENWVRYRVARALGKIGDTAAVGPLLAALGLRPEGELRWYLIDALAELGDGRPVPELMAAVEAMGDSAFWPLFALGTLGDRRARDVVRRHLAGERPAPWAVRVLGELTGADPADRAAIEAAAGSANPDLREKAADALQATGDDAALDRLLALATDPAEEVRAQTARVLDVFETGRTADALVALAADDSGKVRARAVAALGHLRLDSGFDAIAGAVTDPDPQVRRAAVAALGHLADDRARDLLLAAARDETAAMRAEAATALDEARGRPVRPALLRLAADRDPDVRSRALESLGAFGGAGVRPMLTEALRSPDAAVRVRAATGLGLLLDDAAVDDLARLLDDPQPAVRQAAAESLGDLDSARAAEVLIPHAADPAPGVRREIAIALDHGGAEVARPTLRTLLNDSHPQVRAAAAEAMVVLGPAERLELLRPLLAHPHPDVRRSTVWALDDELAVGDLLPLLDDPHKDVQTAAVWTLGLIGDPVAVPRLRGLLAGRGIDGDQRAITVEALSRLAGPDVLAMLDTALRDPSPAVRFTAIAALRHAGDGTWGPRLRAALTDPEAPVRAEAARSLAGLGDLDAAGPLIDLLRTDPSPRVRGHAAGALYRLGAGLADPAGATRAALAAASGDPRYSVRQIAALGLAALGERGPLDALRERVAEGNADSRRALIGVLAAAGDERARRLLRIGLASPSWRVRQLWTTAFTSALPDQFERDLLTEHRSGAQSDLDPAQVIDRRRIDRMARVLRRTPDQIHAAYLRIAGRIPLRVSGARTVEG</sequence>
<dbReference type="InterPro" id="IPR004155">
    <property type="entry name" value="PBS_lyase_HEAT"/>
</dbReference>
<dbReference type="RefSeq" id="WP_203820776.1">
    <property type="nucleotide sequence ID" value="NZ_BAAABP010000040.1"/>
</dbReference>
<evidence type="ECO:0000256" key="1">
    <source>
        <dbReference type="ARBA" id="ARBA00022737"/>
    </source>
</evidence>
<dbReference type="PROSITE" id="PS50837">
    <property type="entry name" value="NACHT"/>
    <property type="match status" value="1"/>
</dbReference>